<organism evidence="1 2">
    <name type="scientific">Pisolithus tinctorius Marx 270</name>
    <dbReference type="NCBI Taxonomy" id="870435"/>
    <lineage>
        <taxon>Eukaryota</taxon>
        <taxon>Fungi</taxon>
        <taxon>Dikarya</taxon>
        <taxon>Basidiomycota</taxon>
        <taxon>Agaricomycotina</taxon>
        <taxon>Agaricomycetes</taxon>
        <taxon>Agaricomycetidae</taxon>
        <taxon>Boletales</taxon>
        <taxon>Sclerodermatineae</taxon>
        <taxon>Pisolithaceae</taxon>
        <taxon>Pisolithus</taxon>
    </lineage>
</organism>
<proteinExistence type="predicted"/>
<gene>
    <name evidence="1" type="ORF">M404DRAFT_992205</name>
</gene>
<reference evidence="1 2" key="1">
    <citation type="submission" date="2014-04" db="EMBL/GenBank/DDBJ databases">
        <authorList>
            <consortium name="DOE Joint Genome Institute"/>
            <person name="Kuo A."/>
            <person name="Kohler A."/>
            <person name="Costa M.D."/>
            <person name="Nagy L.G."/>
            <person name="Floudas D."/>
            <person name="Copeland A."/>
            <person name="Barry K.W."/>
            <person name="Cichocki N."/>
            <person name="Veneault-Fourrey C."/>
            <person name="LaButti K."/>
            <person name="Lindquist E.A."/>
            <person name="Lipzen A."/>
            <person name="Lundell T."/>
            <person name="Morin E."/>
            <person name="Murat C."/>
            <person name="Sun H."/>
            <person name="Tunlid A."/>
            <person name="Henrissat B."/>
            <person name="Grigoriev I.V."/>
            <person name="Hibbett D.S."/>
            <person name="Martin F."/>
            <person name="Nordberg H.P."/>
            <person name="Cantor M.N."/>
            <person name="Hua S.X."/>
        </authorList>
    </citation>
    <scope>NUCLEOTIDE SEQUENCE [LARGE SCALE GENOMIC DNA]</scope>
    <source>
        <strain evidence="1 2">Marx 270</strain>
    </source>
</reference>
<dbReference type="HOGENOM" id="CLU_2850637_0_0_1"/>
<dbReference type="EMBL" id="KN831945">
    <property type="protein sequence ID" value="KIO13955.1"/>
    <property type="molecule type" value="Genomic_DNA"/>
</dbReference>
<evidence type="ECO:0000313" key="1">
    <source>
        <dbReference type="EMBL" id="KIO13955.1"/>
    </source>
</evidence>
<dbReference type="Proteomes" id="UP000054217">
    <property type="component" value="Unassembled WGS sequence"/>
</dbReference>
<reference evidence="2" key="2">
    <citation type="submission" date="2015-01" db="EMBL/GenBank/DDBJ databases">
        <title>Evolutionary Origins and Diversification of the Mycorrhizal Mutualists.</title>
        <authorList>
            <consortium name="DOE Joint Genome Institute"/>
            <consortium name="Mycorrhizal Genomics Consortium"/>
            <person name="Kohler A."/>
            <person name="Kuo A."/>
            <person name="Nagy L.G."/>
            <person name="Floudas D."/>
            <person name="Copeland A."/>
            <person name="Barry K.W."/>
            <person name="Cichocki N."/>
            <person name="Veneault-Fourrey C."/>
            <person name="LaButti K."/>
            <person name="Lindquist E.A."/>
            <person name="Lipzen A."/>
            <person name="Lundell T."/>
            <person name="Morin E."/>
            <person name="Murat C."/>
            <person name="Riley R."/>
            <person name="Ohm R."/>
            <person name="Sun H."/>
            <person name="Tunlid A."/>
            <person name="Henrissat B."/>
            <person name="Grigoriev I.V."/>
            <person name="Hibbett D.S."/>
            <person name="Martin F."/>
        </authorList>
    </citation>
    <scope>NUCLEOTIDE SEQUENCE [LARGE SCALE GENOMIC DNA]</scope>
    <source>
        <strain evidence="2">Marx 270</strain>
    </source>
</reference>
<accession>A0A0C3PIK7</accession>
<sequence>MREKRMQYVRRYQAETTWLYETAIQKADEAVSSKKMVRDSSGQCSVWLPNAKMTVINSSSCWLCW</sequence>
<protein>
    <submittedName>
        <fullName evidence="1">Uncharacterized protein</fullName>
    </submittedName>
</protein>
<evidence type="ECO:0000313" key="2">
    <source>
        <dbReference type="Proteomes" id="UP000054217"/>
    </source>
</evidence>
<keyword evidence="2" id="KW-1185">Reference proteome</keyword>
<dbReference type="AlphaFoldDB" id="A0A0C3PIK7"/>
<dbReference type="InParanoid" id="A0A0C3PIK7"/>
<name>A0A0C3PIK7_PISTI</name>